<reference evidence="1" key="1">
    <citation type="journal article" date="2008" name="Proc. Natl. Acad. Sci. U.S.A.">
        <title>Whole-genome comparison of disease and carriage strains provides insights into virulence evolution in Neisseria meningitidis.</title>
        <authorList>
            <person name="Schoen C."/>
            <person name="Blom J."/>
            <person name="Claus H."/>
            <person name="Schramm-Glueck A."/>
            <person name="Brandt P."/>
            <person name="Mueller T."/>
            <person name="Goesmann A."/>
            <person name="Joseph B."/>
            <person name="Konietzny S."/>
            <person name="Kurzai O."/>
            <person name="Schmitt C."/>
            <person name="Friedrich T."/>
            <person name="Linke B."/>
            <person name="Vogel U."/>
            <person name="Frosch M."/>
        </authorList>
    </citation>
    <scope>NUCLEOTIDE SEQUENCE</scope>
    <source>
        <strain evidence="1">Alpha153</strain>
    </source>
</reference>
<dbReference type="AlphaFoldDB" id="C6SC22"/>
<sequence length="65" mass="7996">MDGQTDTARKPRRQKCRLKKFRRHLRTHYLQTATHSNPNRLGNPYERLFTYLPAFAKQYRFNRFP</sequence>
<protein>
    <submittedName>
        <fullName evidence="1">Uncharacterized protein</fullName>
    </submittedName>
</protein>
<proteinExistence type="predicted"/>
<name>C6SC22_NEIME</name>
<gene>
    <name evidence="1" type="ORF">NME_0837</name>
</gene>
<evidence type="ECO:0000313" key="1">
    <source>
        <dbReference type="EMBL" id="CBA05555.1"/>
    </source>
</evidence>
<accession>C6SC22</accession>
<organism evidence="1">
    <name type="scientific">Neisseria meningitidis alpha153</name>
    <dbReference type="NCBI Taxonomy" id="663926"/>
    <lineage>
        <taxon>Bacteria</taxon>
        <taxon>Pseudomonadati</taxon>
        <taxon>Pseudomonadota</taxon>
        <taxon>Betaproteobacteria</taxon>
        <taxon>Neisseriales</taxon>
        <taxon>Neisseriaceae</taxon>
        <taxon>Neisseria</taxon>
    </lineage>
</organism>
<dbReference type="EMBL" id="AM889137">
    <property type="protein sequence ID" value="CBA05555.1"/>
    <property type="molecule type" value="Genomic_DNA"/>
</dbReference>